<keyword evidence="4" id="KW-1185">Reference proteome</keyword>
<dbReference type="Pfam" id="PF01871">
    <property type="entry name" value="AMMECR1"/>
    <property type="match status" value="1"/>
</dbReference>
<comment type="caution">
    <text evidence="3">The sequence shown here is derived from an EMBL/GenBank/DDBJ whole genome shotgun (WGS) entry which is preliminary data.</text>
</comment>
<dbReference type="Gene3D" id="3.30.700.20">
    <property type="entry name" value="Hypothetical protein ph0010, domain 1"/>
    <property type="match status" value="1"/>
</dbReference>
<proteinExistence type="predicted"/>
<dbReference type="InterPro" id="IPR023473">
    <property type="entry name" value="AMMECR1"/>
</dbReference>
<organism evidence="3 4">
    <name type="scientific">Platanthera guangdongensis</name>
    <dbReference type="NCBI Taxonomy" id="2320717"/>
    <lineage>
        <taxon>Eukaryota</taxon>
        <taxon>Viridiplantae</taxon>
        <taxon>Streptophyta</taxon>
        <taxon>Embryophyta</taxon>
        <taxon>Tracheophyta</taxon>
        <taxon>Spermatophyta</taxon>
        <taxon>Magnoliopsida</taxon>
        <taxon>Liliopsida</taxon>
        <taxon>Asparagales</taxon>
        <taxon>Orchidaceae</taxon>
        <taxon>Orchidoideae</taxon>
        <taxon>Orchideae</taxon>
        <taxon>Orchidinae</taxon>
        <taxon>Platanthera</taxon>
    </lineage>
</organism>
<accession>A0ABR2LD48</accession>
<gene>
    <name evidence="3" type="ORF">KSP40_PGU001073</name>
</gene>
<dbReference type="SUPFAM" id="SSF143447">
    <property type="entry name" value="AMMECR1-like"/>
    <property type="match status" value="1"/>
</dbReference>
<feature type="domain" description="AMMECR1" evidence="2">
    <location>
        <begin position="174"/>
        <end position="219"/>
    </location>
</feature>
<sequence length="246" mass="26683">MKKSGASSSVQTRIIYASSFAGIIVVDGLVVTRVAVGVPLEQVDLPAIADKLYELLALRLSLLLETSLAPLLKTIQELSDRLSSILPPQAIPSTGCLDPVITESRQGEMPYEAERLPAAVPSVQAPIAVITVDLSILASFIDSVQAEIAPTAVDVLVSSDIVVSVSEDIFLANLIHMPPYSALRDWRFPPVQAKELPYLECTVPLLTEYESALNYLDWKVCCLLHSFKQLLEYIFCSGKSSVNVLA</sequence>
<dbReference type="EMBL" id="JBBWWR010000021">
    <property type="protein sequence ID" value="KAK8938000.1"/>
    <property type="molecule type" value="Genomic_DNA"/>
</dbReference>
<dbReference type="InterPro" id="IPR036071">
    <property type="entry name" value="AMMECR1_dom_sf"/>
</dbReference>
<evidence type="ECO:0000259" key="2">
    <source>
        <dbReference type="Pfam" id="PF01871"/>
    </source>
</evidence>
<dbReference type="InterPro" id="IPR002733">
    <property type="entry name" value="AMMECR1_domain"/>
</dbReference>
<protein>
    <recommendedName>
        <fullName evidence="2">AMMECR1 domain-containing protein</fullName>
    </recommendedName>
</protein>
<keyword evidence="1" id="KW-0812">Transmembrane</keyword>
<evidence type="ECO:0000313" key="4">
    <source>
        <dbReference type="Proteomes" id="UP001412067"/>
    </source>
</evidence>
<evidence type="ECO:0000256" key="1">
    <source>
        <dbReference type="SAM" id="Phobius"/>
    </source>
</evidence>
<dbReference type="InterPro" id="IPR027485">
    <property type="entry name" value="AMMECR1_N"/>
</dbReference>
<keyword evidence="1" id="KW-1133">Transmembrane helix</keyword>
<reference evidence="3 4" key="1">
    <citation type="journal article" date="2022" name="Nat. Plants">
        <title>Genomes of leafy and leafless Platanthera orchids illuminate the evolution of mycoheterotrophy.</title>
        <authorList>
            <person name="Li M.H."/>
            <person name="Liu K.W."/>
            <person name="Li Z."/>
            <person name="Lu H.C."/>
            <person name="Ye Q.L."/>
            <person name="Zhang D."/>
            <person name="Wang J.Y."/>
            <person name="Li Y.F."/>
            <person name="Zhong Z.M."/>
            <person name="Liu X."/>
            <person name="Yu X."/>
            <person name="Liu D.K."/>
            <person name="Tu X.D."/>
            <person name="Liu B."/>
            <person name="Hao Y."/>
            <person name="Liao X.Y."/>
            <person name="Jiang Y.T."/>
            <person name="Sun W.H."/>
            <person name="Chen J."/>
            <person name="Chen Y.Q."/>
            <person name="Ai Y."/>
            <person name="Zhai J.W."/>
            <person name="Wu S.S."/>
            <person name="Zhou Z."/>
            <person name="Hsiao Y.Y."/>
            <person name="Wu W.L."/>
            <person name="Chen Y.Y."/>
            <person name="Lin Y.F."/>
            <person name="Hsu J.L."/>
            <person name="Li C.Y."/>
            <person name="Wang Z.W."/>
            <person name="Zhao X."/>
            <person name="Zhong W.Y."/>
            <person name="Ma X.K."/>
            <person name="Ma L."/>
            <person name="Huang J."/>
            <person name="Chen G.Z."/>
            <person name="Huang M.Z."/>
            <person name="Huang L."/>
            <person name="Peng D.H."/>
            <person name="Luo Y.B."/>
            <person name="Zou S.Q."/>
            <person name="Chen S.P."/>
            <person name="Lan S."/>
            <person name="Tsai W.C."/>
            <person name="Van de Peer Y."/>
            <person name="Liu Z.J."/>
        </authorList>
    </citation>
    <scope>NUCLEOTIDE SEQUENCE [LARGE SCALE GENOMIC DNA]</scope>
    <source>
        <strain evidence="3">Lor288</strain>
    </source>
</reference>
<keyword evidence="1" id="KW-0472">Membrane</keyword>
<dbReference type="PANTHER" id="PTHR13016">
    <property type="entry name" value="AMMECR1 HOMOLOG"/>
    <property type="match status" value="1"/>
</dbReference>
<dbReference type="Proteomes" id="UP001412067">
    <property type="component" value="Unassembled WGS sequence"/>
</dbReference>
<feature type="transmembrane region" description="Helical" evidence="1">
    <location>
        <begin position="12"/>
        <end position="36"/>
    </location>
</feature>
<dbReference type="PANTHER" id="PTHR13016:SF0">
    <property type="entry name" value="AMME SYNDROME CANDIDATE GENE 1 PROTEIN"/>
    <property type="match status" value="1"/>
</dbReference>
<evidence type="ECO:0000313" key="3">
    <source>
        <dbReference type="EMBL" id="KAK8938000.1"/>
    </source>
</evidence>
<name>A0ABR2LD48_9ASPA</name>